<dbReference type="GO" id="GO:0003954">
    <property type="term" value="F:NADH dehydrogenase activity"/>
    <property type="evidence" value="ECO:0007669"/>
    <property type="project" value="TreeGrafter"/>
</dbReference>
<evidence type="ECO:0000256" key="9">
    <source>
        <dbReference type="ARBA" id="ARBA00031027"/>
    </source>
</evidence>
<evidence type="ECO:0000259" key="12">
    <source>
        <dbReference type="Pfam" id="PF00361"/>
    </source>
</evidence>
<dbReference type="OrthoDB" id="7491768at2759"/>
<dbReference type="InterPro" id="IPR001516">
    <property type="entry name" value="Proton_antipo_N"/>
</dbReference>
<dbReference type="EMBL" id="LR907218">
    <property type="protein sequence ID" value="CAD7254071.1"/>
    <property type="molecule type" value="Genomic_DNA"/>
</dbReference>
<keyword evidence="15" id="KW-1185">Reference proteome</keyword>
<feature type="transmembrane region" description="Helical" evidence="11">
    <location>
        <begin position="372"/>
        <end position="393"/>
    </location>
</feature>
<feature type="non-terminal residue" evidence="14">
    <location>
        <position position="729"/>
    </location>
</feature>
<dbReference type="Pfam" id="PF00662">
    <property type="entry name" value="Proton_antipo_N"/>
    <property type="match status" value="1"/>
</dbReference>
<keyword evidence="5 11" id="KW-0812">Transmembrane</keyword>
<gene>
    <name evidence="14" type="ORF">DSTB1V02_LOCUS13817</name>
</gene>
<feature type="transmembrane region" description="Helical" evidence="11">
    <location>
        <begin position="698"/>
        <end position="724"/>
    </location>
</feature>
<keyword evidence="7 11" id="KW-1133">Transmembrane helix</keyword>
<evidence type="ECO:0000256" key="8">
    <source>
        <dbReference type="ARBA" id="ARBA00023136"/>
    </source>
</evidence>
<dbReference type="Proteomes" id="UP000677054">
    <property type="component" value="Unassembled WGS sequence"/>
</dbReference>
<dbReference type="GO" id="GO:0042773">
    <property type="term" value="P:ATP synthesis coupled electron transport"/>
    <property type="evidence" value="ECO:0007669"/>
    <property type="project" value="InterPro"/>
</dbReference>
<dbReference type="GO" id="GO:0015990">
    <property type="term" value="P:electron transport coupled proton transport"/>
    <property type="evidence" value="ECO:0007669"/>
    <property type="project" value="TreeGrafter"/>
</dbReference>
<dbReference type="EC" id="7.1.1.2" evidence="3"/>
<dbReference type="GO" id="GO:0008137">
    <property type="term" value="F:NADH dehydrogenase (ubiquinone) activity"/>
    <property type="evidence" value="ECO:0007669"/>
    <property type="project" value="UniProtKB-EC"/>
</dbReference>
<feature type="transmembrane region" description="Helical" evidence="11">
    <location>
        <begin position="319"/>
        <end position="337"/>
    </location>
</feature>
<evidence type="ECO:0000256" key="1">
    <source>
        <dbReference type="ARBA" id="ARBA00003257"/>
    </source>
</evidence>
<feature type="transmembrane region" description="Helical" evidence="11">
    <location>
        <begin position="621"/>
        <end position="640"/>
    </location>
</feature>
<evidence type="ECO:0000256" key="7">
    <source>
        <dbReference type="ARBA" id="ARBA00022989"/>
    </source>
</evidence>
<dbReference type="AlphaFoldDB" id="A0A7R9AGZ9"/>
<feature type="non-terminal residue" evidence="14">
    <location>
        <position position="1"/>
    </location>
</feature>
<proteinExistence type="predicted"/>
<evidence type="ECO:0000256" key="6">
    <source>
        <dbReference type="ARBA" id="ARBA00022982"/>
    </source>
</evidence>
<feature type="domain" description="NADH:quinone oxidoreductase/Mrp antiporter transmembrane" evidence="12">
    <location>
        <begin position="126"/>
        <end position="235"/>
    </location>
</feature>
<dbReference type="Pfam" id="PF00361">
    <property type="entry name" value="Proton_antipo_M"/>
    <property type="match status" value="4"/>
</dbReference>
<feature type="transmembrane region" description="Helical" evidence="11">
    <location>
        <begin position="405"/>
        <end position="422"/>
    </location>
</feature>
<dbReference type="EMBL" id="CAJPEV010007701">
    <property type="protein sequence ID" value="CAG0904894.1"/>
    <property type="molecule type" value="Genomic_DNA"/>
</dbReference>
<feature type="domain" description="NADH:quinone oxidoreductase/Mrp antiporter transmembrane" evidence="12">
    <location>
        <begin position="80"/>
        <end position="125"/>
    </location>
</feature>
<evidence type="ECO:0000256" key="10">
    <source>
        <dbReference type="ARBA" id="ARBA00049551"/>
    </source>
</evidence>
<comment type="catalytic activity">
    <reaction evidence="10">
        <text>a ubiquinone + NADH + 5 H(+)(in) = a ubiquinol + NAD(+) + 4 H(+)(out)</text>
        <dbReference type="Rhea" id="RHEA:29091"/>
        <dbReference type="Rhea" id="RHEA-COMP:9565"/>
        <dbReference type="Rhea" id="RHEA-COMP:9566"/>
        <dbReference type="ChEBI" id="CHEBI:15378"/>
        <dbReference type="ChEBI" id="CHEBI:16389"/>
        <dbReference type="ChEBI" id="CHEBI:17976"/>
        <dbReference type="ChEBI" id="CHEBI:57540"/>
        <dbReference type="ChEBI" id="CHEBI:57945"/>
        <dbReference type="EC" id="7.1.1.2"/>
    </reaction>
</comment>
<evidence type="ECO:0000256" key="4">
    <source>
        <dbReference type="ARBA" id="ARBA00021096"/>
    </source>
</evidence>
<feature type="transmembrane region" description="Helical" evidence="11">
    <location>
        <begin position="125"/>
        <end position="146"/>
    </location>
</feature>
<feature type="transmembrane region" description="Helical" evidence="11">
    <location>
        <begin position="660"/>
        <end position="686"/>
    </location>
</feature>
<evidence type="ECO:0000313" key="15">
    <source>
        <dbReference type="Proteomes" id="UP000677054"/>
    </source>
</evidence>
<name>A0A7R9AGZ9_9CRUS</name>
<feature type="transmembrane region" description="Helical" evidence="11">
    <location>
        <begin position="498"/>
        <end position="521"/>
    </location>
</feature>
<feature type="transmembrane region" description="Helical" evidence="11">
    <location>
        <begin position="189"/>
        <end position="209"/>
    </location>
</feature>
<feature type="transmembrane region" description="Helical" evidence="11">
    <location>
        <begin position="567"/>
        <end position="589"/>
    </location>
</feature>
<evidence type="ECO:0000256" key="11">
    <source>
        <dbReference type="SAM" id="Phobius"/>
    </source>
</evidence>
<dbReference type="InterPro" id="IPR001750">
    <property type="entry name" value="ND/Mrp_TM"/>
</dbReference>
<feature type="transmembrane region" description="Helical" evidence="11">
    <location>
        <begin position="152"/>
        <end position="169"/>
    </location>
</feature>
<comment type="subcellular location">
    <subcellularLocation>
        <location evidence="2">Membrane</location>
        <topology evidence="2">Multi-pass membrane protein</topology>
    </subcellularLocation>
</comment>
<feature type="transmembrane region" description="Helical" evidence="11">
    <location>
        <begin position="224"/>
        <end position="245"/>
    </location>
</feature>
<evidence type="ECO:0000259" key="13">
    <source>
        <dbReference type="Pfam" id="PF00662"/>
    </source>
</evidence>
<feature type="domain" description="NADH:quinone oxidoreductase/Mrp antiporter transmembrane" evidence="12">
    <location>
        <begin position="467"/>
        <end position="710"/>
    </location>
</feature>
<dbReference type="GO" id="GO:0016020">
    <property type="term" value="C:membrane"/>
    <property type="evidence" value="ECO:0007669"/>
    <property type="project" value="UniProtKB-SubCell"/>
</dbReference>
<keyword evidence="8 11" id="KW-0472">Membrane</keyword>
<feature type="transmembrane region" description="Helical" evidence="11">
    <location>
        <begin position="460"/>
        <end position="477"/>
    </location>
</feature>
<feature type="domain" description="NADH:quinone oxidoreductase/Mrp antiporter transmembrane" evidence="12">
    <location>
        <begin position="393"/>
        <end position="466"/>
    </location>
</feature>
<dbReference type="PANTHER" id="PTHR42829">
    <property type="entry name" value="NADH-UBIQUINONE OXIDOREDUCTASE CHAIN 5"/>
    <property type="match status" value="1"/>
</dbReference>
<dbReference type="PANTHER" id="PTHR42829:SF2">
    <property type="entry name" value="NADH-UBIQUINONE OXIDOREDUCTASE CHAIN 5"/>
    <property type="match status" value="1"/>
</dbReference>
<dbReference type="Gene3D" id="1.20.5.2700">
    <property type="match status" value="1"/>
</dbReference>
<keyword evidence="6" id="KW-0249">Electron transport</keyword>
<evidence type="ECO:0000256" key="3">
    <source>
        <dbReference type="ARBA" id="ARBA00012944"/>
    </source>
</evidence>
<accession>A0A7R9AGZ9</accession>
<protein>
    <recommendedName>
        <fullName evidence="4">NADH-ubiquinone oxidoreductase chain 5</fullName>
        <ecNumber evidence="3">7.1.1.2</ecNumber>
    </recommendedName>
    <alternativeName>
        <fullName evidence="9">NADH dehydrogenase subunit 5</fullName>
    </alternativeName>
</protein>
<comment type="function">
    <text evidence="1">Core subunit of the mitochondrial membrane respiratory chain NADH dehydrogenase (Complex I) that is believed to belong to the minimal assembly required for catalysis. Complex I functions in the transfer of electrons from NADH to the respiratory chain. The immediate electron acceptor for the enzyme is believed to be ubiquinone.</text>
</comment>
<organism evidence="14">
    <name type="scientific">Darwinula stevensoni</name>
    <dbReference type="NCBI Taxonomy" id="69355"/>
    <lineage>
        <taxon>Eukaryota</taxon>
        <taxon>Metazoa</taxon>
        <taxon>Ecdysozoa</taxon>
        <taxon>Arthropoda</taxon>
        <taxon>Crustacea</taxon>
        <taxon>Oligostraca</taxon>
        <taxon>Ostracoda</taxon>
        <taxon>Podocopa</taxon>
        <taxon>Podocopida</taxon>
        <taxon>Darwinulocopina</taxon>
        <taxon>Darwinuloidea</taxon>
        <taxon>Darwinulidae</taxon>
        <taxon>Darwinula</taxon>
    </lineage>
</organism>
<evidence type="ECO:0000256" key="2">
    <source>
        <dbReference type="ARBA" id="ARBA00004141"/>
    </source>
</evidence>
<reference evidence="14" key="1">
    <citation type="submission" date="2020-11" db="EMBL/GenBank/DDBJ databases">
        <authorList>
            <person name="Tran Van P."/>
        </authorList>
    </citation>
    <scope>NUCLEOTIDE SEQUENCE</scope>
</reference>
<feature type="transmembrane region" description="Helical" evidence="11">
    <location>
        <begin position="533"/>
        <end position="555"/>
    </location>
</feature>
<feature type="transmembrane region" description="Helical" evidence="11">
    <location>
        <begin position="265"/>
        <end position="289"/>
    </location>
</feature>
<sequence>AAAEVAVVIVFYEIPTGSDAKPLIYTAFDIINLKKIHIPFAFQIDALSSLFMLIITGVGFLIHVYSSAYMKGDEGLVMGDNFLIMFIGWEGVGLCSFLLIGFWFKNIDYVSAAKKAFIMNRIGDVVSQLGLMFASLGVGGYVAAVFHVMTHAFFKALLFLGAGSVIHGMHHEQDVNKMGGLKKYMPITYWTFLIGCLAISAIPPLSGFFSKDMILFNLLSHNKLAYVFGIIISLLTAFYMARLFALTFLGDLRTNNLNPHESPKLITIPLIILAILSIVGGFVGIPALFSSNADKITPLLSSVIPALKNNSHVSHTIEWVSIIGITVAIIAWIANFFKKYIEKAGLNQFIENVGYGAYQLGDRFTAIQTGNVAIYVLFMVLSILLTIVLHYSLNNIGSEGAYFQAFSHGLVVLGLWLSIDYAERKYNANDINSLSGLATLNPMLSILIVLFGLANIAMPLTSSFIGILLLGITFLYGSSGSFMLDKIGLIAVKGFDNICFYGWILIIISFCFKISVAPFHFWAPDVYDGTPTVFTSFMSTIVKGGAFLGFVQILWEFPWSHPLSANYRLIIIFIILLTLIIGNFSALYQSNVKRMLAYSSIVQAGFMMFITLQHTELSKEALLFYIFTYSLSGITLFYALTVVKGNKYKDFRDLSKTNPFLAIIMTISLISLSGIPLSAGFFAKFFALSNAMTNPQNISIIVIALVLAVLSVYYYFRLIIAMYFKEGNL</sequence>
<keyword evidence="6" id="KW-0813">Transport</keyword>
<evidence type="ECO:0000256" key="5">
    <source>
        <dbReference type="ARBA" id="ARBA00022692"/>
    </source>
</evidence>
<evidence type="ECO:0000313" key="14">
    <source>
        <dbReference type="EMBL" id="CAD7254071.1"/>
    </source>
</evidence>
<feature type="transmembrane region" description="Helical" evidence="11">
    <location>
        <begin position="82"/>
        <end position="104"/>
    </location>
</feature>
<feature type="transmembrane region" description="Helical" evidence="11">
    <location>
        <begin position="434"/>
        <end position="454"/>
    </location>
</feature>
<dbReference type="InterPro" id="IPR003945">
    <property type="entry name" value="NU5C-like"/>
</dbReference>
<feature type="domain" description="NADH-Ubiquinone oxidoreductase (complex I) chain 5 N-terminal" evidence="13">
    <location>
        <begin position="31"/>
        <end position="76"/>
    </location>
</feature>
<feature type="transmembrane region" description="Helical" evidence="11">
    <location>
        <begin position="40"/>
        <end position="62"/>
    </location>
</feature>